<evidence type="ECO:0000313" key="8">
    <source>
        <dbReference type="EMBL" id="OGK29328.1"/>
    </source>
</evidence>
<dbReference type="SUPFAM" id="SSF51419">
    <property type="entry name" value="PLP-binding barrel"/>
    <property type="match status" value="1"/>
</dbReference>
<feature type="active site" description="Proton acceptor; specific for L-alanine" evidence="4">
    <location>
        <position position="266"/>
    </location>
</feature>
<dbReference type="PROSITE" id="PS00395">
    <property type="entry name" value="ALANINE_RACEMASE"/>
    <property type="match status" value="1"/>
</dbReference>
<dbReference type="Proteomes" id="UP000178098">
    <property type="component" value="Unassembled WGS sequence"/>
</dbReference>
<organism evidence="8 9">
    <name type="scientific">Candidatus Roizmanbacteria bacterium RIFCSPHIGHO2_02_FULL_43_11</name>
    <dbReference type="NCBI Taxonomy" id="1802043"/>
    <lineage>
        <taxon>Bacteria</taxon>
        <taxon>Candidatus Roizmaniibacteriota</taxon>
    </lineage>
</organism>
<dbReference type="SUPFAM" id="SSF50621">
    <property type="entry name" value="Alanine racemase C-terminal domain-like"/>
    <property type="match status" value="1"/>
</dbReference>
<comment type="pathway">
    <text evidence="4">Amino-acid biosynthesis; D-alanine biosynthesis; D-alanine from L-alanine: step 1/1.</text>
</comment>
<comment type="catalytic activity">
    <reaction evidence="4">
        <text>L-alanine = D-alanine</text>
        <dbReference type="Rhea" id="RHEA:20249"/>
        <dbReference type="ChEBI" id="CHEBI:57416"/>
        <dbReference type="ChEBI" id="CHEBI:57972"/>
        <dbReference type="EC" id="5.1.1.1"/>
    </reaction>
</comment>
<comment type="similarity">
    <text evidence="4">Belongs to the alanine racemase family.</text>
</comment>
<evidence type="ECO:0000256" key="1">
    <source>
        <dbReference type="ARBA" id="ARBA00001933"/>
    </source>
</evidence>
<dbReference type="EC" id="5.1.1.1" evidence="4"/>
<keyword evidence="2 4" id="KW-0663">Pyridoxal phosphate</keyword>
<sequence length="373" mass="41984">MHTRIKLSKENLINNIRTFRKHIGGRKKIISIVKANAYGHGLKEVVNVIDRDTDTFAVDDIQELEELRKLTRKDIYMLGYVSQEDVVSALKHKGVLVVFDEASLKRINAEAARLHIQAQVNIKIDALLGRQGILMDDVPKLLDQLKTCPNISLKGVYTHFSNIEDTRDFSHAQKQIDLYKKTCDMVSKTGFQNIEKHISSTAGILLYDHTEPMYTHVRLGIGLYGIWPDMSLKERMNNGIDLKPVLRWATSIVQVKQVPVGYPIGYGLTYITPKKMTVAVVPQGYSDGYDRKLSNRGEVLIGGKRCPILGRVAMNMCVVDVSHVHGVMLEDEVILLGKQEDEEITAWEIADKIGTIAYEVVARISPLLPRVVV</sequence>
<dbReference type="InterPro" id="IPR029066">
    <property type="entry name" value="PLP-binding_barrel"/>
</dbReference>
<dbReference type="InterPro" id="IPR001608">
    <property type="entry name" value="Ala_racemase_N"/>
</dbReference>
<dbReference type="InterPro" id="IPR020622">
    <property type="entry name" value="Ala_racemase_pyridoxalP-BS"/>
</dbReference>
<comment type="cofactor">
    <cofactor evidence="1 4 5">
        <name>pyridoxal 5'-phosphate</name>
        <dbReference type="ChEBI" id="CHEBI:597326"/>
    </cofactor>
</comment>
<evidence type="ECO:0000256" key="2">
    <source>
        <dbReference type="ARBA" id="ARBA00022898"/>
    </source>
</evidence>
<evidence type="ECO:0000256" key="3">
    <source>
        <dbReference type="ARBA" id="ARBA00023235"/>
    </source>
</evidence>
<dbReference type="GO" id="GO:0008784">
    <property type="term" value="F:alanine racemase activity"/>
    <property type="evidence" value="ECO:0007669"/>
    <property type="project" value="UniProtKB-UniRule"/>
</dbReference>
<dbReference type="SMART" id="SM01005">
    <property type="entry name" value="Ala_racemase_C"/>
    <property type="match status" value="1"/>
</dbReference>
<feature type="binding site" evidence="4 6">
    <location>
        <position position="314"/>
    </location>
    <ligand>
        <name>substrate</name>
    </ligand>
</feature>
<proteinExistence type="inferred from homology"/>
<comment type="caution">
    <text evidence="8">The sequence shown here is derived from an EMBL/GenBank/DDBJ whole genome shotgun (WGS) entry which is preliminary data.</text>
</comment>
<dbReference type="EMBL" id="MFZT01000050">
    <property type="protein sequence ID" value="OGK29328.1"/>
    <property type="molecule type" value="Genomic_DNA"/>
</dbReference>
<dbReference type="GO" id="GO:0030170">
    <property type="term" value="F:pyridoxal phosphate binding"/>
    <property type="evidence" value="ECO:0007669"/>
    <property type="project" value="UniProtKB-UniRule"/>
</dbReference>
<dbReference type="Pfam" id="PF00842">
    <property type="entry name" value="Ala_racemase_C"/>
    <property type="match status" value="1"/>
</dbReference>
<protein>
    <recommendedName>
        <fullName evidence="4">Alanine racemase</fullName>
        <ecNumber evidence="4">5.1.1.1</ecNumber>
    </recommendedName>
</protein>
<name>A0A1F7HDQ2_9BACT</name>
<evidence type="ECO:0000256" key="6">
    <source>
        <dbReference type="PIRSR" id="PIRSR600821-52"/>
    </source>
</evidence>
<comment type="function">
    <text evidence="4">Catalyzes the interconversion of L-alanine and D-alanine. May also act on other amino acids.</text>
</comment>
<dbReference type="Pfam" id="PF01168">
    <property type="entry name" value="Ala_racemase_N"/>
    <property type="match status" value="1"/>
</dbReference>
<dbReference type="InterPro" id="IPR000821">
    <property type="entry name" value="Ala_racemase"/>
</dbReference>
<dbReference type="GO" id="GO:0030632">
    <property type="term" value="P:D-alanine biosynthetic process"/>
    <property type="evidence" value="ECO:0007669"/>
    <property type="project" value="UniProtKB-UniRule"/>
</dbReference>
<evidence type="ECO:0000313" key="9">
    <source>
        <dbReference type="Proteomes" id="UP000178098"/>
    </source>
</evidence>
<keyword evidence="3 4" id="KW-0413">Isomerase</keyword>
<dbReference type="InterPro" id="IPR009006">
    <property type="entry name" value="Ala_racemase/Decarboxylase_C"/>
</dbReference>
<dbReference type="InterPro" id="IPR011079">
    <property type="entry name" value="Ala_racemase_C"/>
</dbReference>
<dbReference type="PRINTS" id="PR00992">
    <property type="entry name" value="ALARACEMASE"/>
</dbReference>
<evidence type="ECO:0000256" key="4">
    <source>
        <dbReference type="HAMAP-Rule" id="MF_01201"/>
    </source>
</evidence>
<dbReference type="GO" id="GO:0005829">
    <property type="term" value="C:cytosol"/>
    <property type="evidence" value="ECO:0007669"/>
    <property type="project" value="TreeGrafter"/>
</dbReference>
<feature type="binding site" evidence="4 6">
    <location>
        <position position="130"/>
    </location>
    <ligand>
        <name>substrate</name>
    </ligand>
</feature>
<evidence type="ECO:0000256" key="5">
    <source>
        <dbReference type="PIRSR" id="PIRSR600821-50"/>
    </source>
</evidence>
<feature type="domain" description="Alanine racemase C-terminal" evidence="7">
    <location>
        <begin position="245"/>
        <end position="373"/>
    </location>
</feature>
<reference evidence="8 9" key="1">
    <citation type="journal article" date="2016" name="Nat. Commun.">
        <title>Thousands of microbial genomes shed light on interconnected biogeochemical processes in an aquifer system.</title>
        <authorList>
            <person name="Anantharaman K."/>
            <person name="Brown C.T."/>
            <person name="Hug L.A."/>
            <person name="Sharon I."/>
            <person name="Castelle C.J."/>
            <person name="Probst A.J."/>
            <person name="Thomas B.C."/>
            <person name="Singh A."/>
            <person name="Wilkins M.J."/>
            <person name="Karaoz U."/>
            <person name="Brodie E.L."/>
            <person name="Williams K.H."/>
            <person name="Hubbard S.S."/>
            <person name="Banfield J.F."/>
        </authorList>
    </citation>
    <scope>NUCLEOTIDE SEQUENCE [LARGE SCALE GENOMIC DNA]</scope>
</reference>
<dbReference type="PANTHER" id="PTHR30511:SF0">
    <property type="entry name" value="ALANINE RACEMASE, CATABOLIC-RELATED"/>
    <property type="match status" value="1"/>
</dbReference>
<dbReference type="NCBIfam" id="TIGR00492">
    <property type="entry name" value="alr"/>
    <property type="match status" value="1"/>
</dbReference>
<feature type="active site" description="Proton acceptor; specific for D-alanine" evidence="4">
    <location>
        <position position="34"/>
    </location>
</feature>
<accession>A0A1F7HDQ2</accession>
<dbReference type="HAMAP" id="MF_01201">
    <property type="entry name" value="Ala_racemase"/>
    <property type="match status" value="1"/>
</dbReference>
<dbReference type="UniPathway" id="UPA00042">
    <property type="reaction ID" value="UER00497"/>
</dbReference>
<dbReference type="Gene3D" id="2.40.37.10">
    <property type="entry name" value="Lyase, Ornithine Decarboxylase, Chain A, domain 1"/>
    <property type="match status" value="1"/>
</dbReference>
<feature type="modified residue" description="N6-(pyridoxal phosphate)lysine" evidence="4 5">
    <location>
        <position position="34"/>
    </location>
</feature>
<evidence type="ECO:0000259" key="7">
    <source>
        <dbReference type="SMART" id="SM01005"/>
    </source>
</evidence>
<dbReference type="PANTHER" id="PTHR30511">
    <property type="entry name" value="ALANINE RACEMASE"/>
    <property type="match status" value="1"/>
</dbReference>
<gene>
    <name evidence="8" type="ORF">A3D08_00560</name>
</gene>
<dbReference type="AlphaFoldDB" id="A0A1F7HDQ2"/>
<dbReference type="CDD" id="cd00430">
    <property type="entry name" value="PLPDE_III_AR"/>
    <property type="match status" value="1"/>
</dbReference>
<dbReference type="Gene3D" id="3.20.20.10">
    <property type="entry name" value="Alanine racemase"/>
    <property type="match status" value="1"/>
</dbReference>